<sequence length="48" mass="5654">MFVVKFGTDVVVNLETLLHNRNKVLFVKWTRNTLFFCVEFDYCPQGAL</sequence>
<reference evidence="1" key="1">
    <citation type="submission" date="2022-05" db="EMBL/GenBank/DDBJ databases">
        <title>Expanded diversity of anoxic marine methylotrophy in a Black Sea sulfate reducing microorganism.</title>
        <authorList>
            <person name="Fischer P.Q."/>
            <person name="Stams A.J.M."/>
            <person name="Villanueva L."/>
            <person name="Sousa D.Z."/>
        </authorList>
    </citation>
    <scope>NUCLEOTIDE SEQUENCE</scope>
    <source>
        <strain evidence="1">P130</strain>
    </source>
</reference>
<name>A0ABT8QUF5_9FIRM</name>
<gene>
    <name evidence="1" type="ORF">M8H41_19365</name>
</gene>
<proteinExistence type="predicted"/>
<organism evidence="1 2">
    <name type="scientific">Desulfosporosinus nitroreducens</name>
    <dbReference type="NCBI Taxonomy" id="2018668"/>
    <lineage>
        <taxon>Bacteria</taxon>
        <taxon>Bacillati</taxon>
        <taxon>Bacillota</taxon>
        <taxon>Clostridia</taxon>
        <taxon>Eubacteriales</taxon>
        <taxon>Desulfitobacteriaceae</taxon>
        <taxon>Desulfosporosinus</taxon>
    </lineage>
</organism>
<evidence type="ECO:0000313" key="2">
    <source>
        <dbReference type="Proteomes" id="UP001176021"/>
    </source>
</evidence>
<evidence type="ECO:0000313" key="1">
    <source>
        <dbReference type="EMBL" id="MDO0824992.1"/>
    </source>
</evidence>
<protein>
    <submittedName>
        <fullName evidence="1">Uncharacterized protein</fullName>
    </submittedName>
</protein>
<accession>A0ABT8QUF5</accession>
<dbReference type="EMBL" id="JAMJEV010000019">
    <property type="protein sequence ID" value="MDO0824992.1"/>
    <property type="molecule type" value="Genomic_DNA"/>
</dbReference>
<keyword evidence="2" id="KW-1185">Reference proteome</keyword>
<comment type="caution">
    <text evidence="1">The sequence shown here is derived from an EMBL/GenBank/DDBJ whole genome shotgun (WGS) entry which is preliminary data.</text>
</comment>
<dbReference type="Proteomes" id="UP001176021">
    <property type="component" value="Unassembled WGS sequence"/>
</dbReference>